<dbReference type="EMBL" id="JACCCU010000003">
    <property type="protein sequence ID" value="NYF92119.1"/>
    <property type="molecule type" value="Genomic_DNA"/>
</dbReference>
<feature type="region of interest" description="Disordered" evidence="3">
    <location>
        <begin position="46"/>
        <end position="86"/>
    </location>
</feature>
<organism evidence="4 5">
    <name type="scientific">Tunturiibacter lichenicola</name>
    <dbReference type="NCBI Taxonomy" id="2051959"/>
    <lineage>
        <taxon>Bacteria</taxon>
        <taxon>Pseudomonadati</taxon>
        <taxon>Acidobacteriota</taxon>
        <taxon>Terriglobia</taxon>
        <taxon>Terriglobales</taxon>
        <taxon>Acidobacteriaceae</taxon>
        <taxon>Tunturiibacter</taxon>
    </lineage>
</organism>
<dbReference type="Proteomes" id="UP000564385">
    <property type="component" value="Unassembled WGS sequence"/>
</dbReference>
<proteinExistence type="inferred from homology"/>
<evidence type="ECO:0000313" key="4">
    <source>
        <dbReference type="EMBL" id="NYF92119.1"/>
    </source>
</evidence>
<protein>
    <recommendedName>
        <fullName evidence="2">Antitoxin</fullName>
    </recommendedName>
</protein>
<accession>A0A852VLE9</accession>
<feature type="compositionally biased region" description="Basic residues" evidence="3">
    <location>
        <begin position="77"/>
        <end position="86"/>
    </location>
</feature>
<comment type="caution">
    <text evidence="4">The sequence shown here is derived from an EMBL/GenBank/DDBJ whole genome shotgun (WGS) entry which is preliminary data.</text>
</comment>
<dbReference type="AlphaFoldDB" id="A0A852VLE9"/>
<evidence type="ECO:0000313" key="5">
    <source>
        <dbReference type="Proteomes" id="UP000564385"/>
    </source>
</evidence>
<gene>
    <name evidence="4" type="ORF">HDF08_004238</name>
</gene>
<evidence type="ECO:0000256" key="3">
    <source>
        <dbReference type="SAM" id="MobiDB-lite"/>
    </source>
</evidence>
<dbReference type="Gene3D" id="3.40.1620.10">
    <property type="entry name" value="YefM-like domain"/>
    <property type="match status" value="1"/>
</dbReference>
<name>A0A852VLE9_9BACT</name>
<dbReference type="InterPro" id="IPR006442">
    <property type="entry name" value="Antitoxin_Phd/YefM"/>
</dbReference>
<dbReference type="SUPFAM" id="SSF143120">
    <property type="entry name" value="YefM-like"/>
    <property type="match status" value="1"/>
</dbReference>
<reference evidence="4 5" key="1">
    <citation type="submission" date="2020-07" db="EMBL/GenBank/DDBJ databases">
        <title>Genomic Encyclopedia of Type Strains, Phase IV (KMG-V): Genome sequencing to study the core and pangenomes of soil and plant-associated prokaryotes.</title>
        <authorList>
            <person name="Whitman W."/>
        </authorList>
    </citation>
    <scope>NUCLEOTIDE SEQUENCE [LARGE SCALE GENOMIC DNA]</scope>
    <source>
        <strain evidence="4 5">M8UP22</strain>
    </source>
</reference>
<comment type="similarity">
    <text evidence="1 2">Belongs to the phD/YefM antitoxin family.</text>
</comment>
<dbReference type="Pfam" id="PF02604">
    <property type="entry name" value="PhdYeFM_antitox"/>
    <property type="match status" value="1"/>
</dbReference>
<sequence length="86" mass="9466">MANWAVAEAKAKFSELIEMAQARGAQEITRHGKLVGVLVSPEDWKKAKHTPTGNARTMSDFFKNSPLAGSGLDLKRSRTKARKVEL</sequence>
<dbReference type="NCBIfam" id="TIGR01552">
    <property type="entry name" value="phd_fam"/>
    <property type="match status" value="1"/>
</dbReference>
<dbReference type="InterPro" id="IPR036165">
    <property type="entry name" value="YefM-like_sf"/>
</dbReference>
<evidence type="ECO:0000256" key="2">
    <source>
        <dbReference type="RuleBase" id="RU362080"/>
    </source>
</evidence>
<evidence type="ECO:0000256" key="1">
    <source>
        <dbReference type="ARBA" id="ARBA00009981"/>
    </source>
</evidence>
<comment type="function">
    <text evidence="2">Antitoxin component of a type II toxin-antitoxin (TA) system.</text>
</comment>